<dbReference type="UniPathway" id="UPA00124"/>
<feature type="active site" description="Proton donor" evidence="5">
    <location>
        <position position="132"/>
    </location>
</feature>
<feature type="active site" description="Proton acceptor" evidence="5">
    <location>
        <position position="62"/>
    </location>
</feature>
<dbReference type="InterPro" id="IPR000888">
    <property type="entry name" value="RmlC-like"/>
</dbReference>
<dbReference type="AlphaFoldDB" id="A0A7W6ZZ82"/>
<dbReference type="RefSeq" id="WP_028754991.1">
    <property type="nucleotide sequence ID" value="NZ_JACIIG010000026.1"/>
</dbReference>
<dbReference type="Proteomes" id="UP000543836">
    <property type="component" value="Unassembled WGS sequence"/>
</dbReference>
<comment type="caution">
    <text evidence="8">The sequence shown here is derived from an EMBL/GenBank/DDBJ whole genome shotgun (WGS) entry which is preliminary data.</text>
</comment>
<dbReference type="Pfam" id="PF00908">
    <property type="entry name" value="dTDP_sugar_isom"/>
    <property type="match status" value="1"/>
</dbReference>
<dbReference type="SUPFAM" id="SSF51182">
    <property type="entry name" value="RmlC-like cupins"/>
    <property type="match status" value="1"/>
</dbReference>
<dbReference type="OrthoDB" id="9800680at2"/>
<comment type="function">
    <text evidence="2 7">Catalyzes the epimerization of the C3' and C5'positions of dTDP-6-deoxy-D-xylo-4-hexulose, forming dTDP-6-deoxy-L-lyxo-4-hexulose.</text>
</comment>
<comment type="pathway">
    <text evidence="7">Carbohydrate biosynthesis; dTDP-L-rhamnose biosynthesis.</text>
</comment>
<gene>
    <name evidence="8" type="ORF">GGE60_005669</name>
</gene>
<keyword evidence="7 8" id="KW-0413">Isomerase</keyword>
<comment type="similarity">
    <text evidence="7">Belongs to the dTDP-4-dehydrorhamnose 3,5-epimerase family.</text>
</comment>
<dbReference type="GO" id="GO:0008830">
    <property type="term" value="F:dTDP-4-dehydrorhamnose 3,5-epimerase activity"/>
    <property type="evidence" value="ECO:0007669"/>
    <property type="project" value="UniProtKB-UniRule"/>
</dbReference>
<evidence type="ECO:0000313" key="9">
    <source>
        <dbReference type="Proteomes" id="UP000543836"/>
    </source>
</evidence>
<feature type="site" description="Participates in a stacking interaction with the thymidine ring of dTDP-4-oxo-6-deoxyglucose" evidence="6">
    <location>
        <position position="138"/>
    </location>
</feature>
<protein>
    <recommendedName>
        <fullName evidence="4 7">dTDP-4-dehydrorhamnose 3,5-epimerase</fullName>
        <ecNumber evidence="3 7">5.1.3.13</ecNumber>
    </recommendedName>
    <alternativeName>
        <fullName evidence="7">Thymidine diphospho-4-keto-rhamnose 3,5-epimerase</fullName>
    </alternativeName>
</protein>
<evidence type="ECO:0000256" key="3">
    <source>
        <dbReference type="ARBA" id="ARBA00012098"/>
    </source>
</evidence>
<dbReference type="GO" id="GO:0000271">
    <property type="term" value="P:polysaccharide biosynthetic process"/>
    <property type="evidence" value="ECO:0007669"/>
    <property type="project" value="TreeGrafter"/>
</dbReference>
<evidence type="ECO:0000256" key="6">
    <source>
        <dbReference type="PIRSR" id="PIRSR600888-3"/>
    </source>
</evidence>
<dbReference type="GO" id="GO:0019305">
    <property type="term" value="P:dTDP-rhamnose biosynthetic process"/>
    <property type="evidence" value="ECO:0007669"/>
    <property type="project" value="UniProtKB-UniRule"/>
</dbReference>
<dbReference type="EMBL" id="JACIIG010000026">
    <property type="protein sequence ID" value="MBB4571507.1"/>
    <property type="molecule type" value="Genomic_DNA"/>
</dbReference>
<evidence type="ECO:0000256" key="1">
    <source>
        <dbReference type="ARBA" id="ARBA00001298"/>
    </source>
</evidence>
<dbReference type="PANTHER" id="PTHR21047">
    <property type="entry name" value="DTDP-6-DEOXY-D-GLUCOSE-3,5 EPIMERASE"/>
    <property type="match status" value="1"/>
</dbReference>
<dbReference type="InterPro" id="IPR011051">
    <property type="entry name" value="RmlC_Cupin_sf"/>
</dbReference>
<accession>A0A7W6ZZ82</accession>
<reference evidence="8 9" key="1">
    <citation type="submission" date="2020-08" db="EMBL/GenBank/DDBJ databases">
        <title>Genomic Encyclopedia of Type Strains, Phase IV (KMG-V): Genome sequencing to study the core and pangenomes of soil and plant-associated prokaryotes.</title>
        <authorList>
            <person name="Whitman W."/>
        </authorList>
    </citation>
    <scope>NUCLEOTIDE SEQUENCE [LARGE SCALE GENOMIC DNA]</scope>
    <source>
        <strain evidence="8 9">SEMIA 492</strain>
    </source>
</reference>
<comment type="catalytic activity">
    <reaction evidence="1 7">
        <text>dTDP-4-dehydro-6-deoxy-alpha-D-glucose = dTDP-4-dehydro-beta-L-rhamnose</text>
        <dbReference type="Rhea" id="RHEA:16969"/>
        <dbReference type="ChEBI" id="CHEBI:57649"/>
        <dbReference type="ChEBI" id="CHEBI:62830"/>
        <dbReference type="EC" id="5.1.3.13"/>
    </reaction>
</comment>
<proteinExistence type="inferred from homology"/>
<dbReference type="EC" id="5.1.3.13" evidence="3 7"/>
<evidence type="ECO:0000256" key="2">
    <source>
        <dbReference type="ARBA" id="ARBA00001997"/>
    </source>
</evidence>
<dbReference type="GO" id="GO:0005829">
    <property type="term" value="C:cytosol"/>
    <property type="evidence" value="ECO:0007669"/>
    <property type="project" value="TreeGrafter"/>
</dbReference>
<dbReference type="PANTHER" id="PTHR21047:SF2">
    <property type="entry name" value="THYMIDINE DIPHOSPHO-4-KETO-RHAMNOSE 3,5-EPIMERASE"/>
    <property type="match status" value="1"/>
</dbReference>
<evidence type="ECO:0000313" key="8">
    <source>
        <dbReference type="EMBL" id="MBB4571507.1"/>
    </source>
</evidence>
<name>A0A7W6ZZ82_9HYPH</name>
<organism evidence="8 9">
    <name type="scientific">Rhizobium leucaenae</name>
    <dbReference type="NCBI Taxonomy" id="29450"/>
    <lineage>
        <taxon>Bacteria</taxon>
        <taxon>Pseudomonadati</taxon>
        <taxon>Pseudomonadota</taxon>
        <taxon>Alphaproteobacteria</taxon>
        <taxon>Hyphomicrobiales</taxon>
        <taxon>Rhizobiaceae</taxon>
        <taxon>Rhizobium/Agrobacterium group</taxon>
        <taxon>Rhizobium</taxon>
    </lineage>
</organism>
<evidence type="ECO:0000256" key="7">
    <source>
        <dbReference type="RuleBase" id="RU364069"/>
    </source>
</evidence>
<dbReference type="Gene3D" id="2.60.120.10">
    <property type="entry name" value="Jelly Rolls"/>
    <property type="match status" value="1"/>
</dbReference>
<dbReference type="NCBIfam" id="TIGR01221">
    <property type="entry name" value="rmlC"/>
    <property type="match status" value="1"/>
</dbReference>
<evidence type="ECO:0000256" key="4">
    <source>
        <dbReference type="ARBA" id="ARBA00019595"/>
    </source>
</evidence>
<comment type="subunit">
    <text evidence="7">Homodimer.</text>
</comment>
<keyword evidence="9" id="KW-1185">Reference proteome</keyword>
<dbReference type="InterPro" id="IPR014710">
    <property type="entry name" value="RmlC-like_jellyroll"/>
</dbReference>
<dbReference type="CDD" id="cd00438">
    <property type="entry name" value="cupin_RmlC"/>
    <property type="match status" value="1"/>
</dbReference>
<sequence length="192" mass="21898">MMFRSTGLKGSSVIDLDLKGDDRGFFARVFCDDEFRQADLPLDIVQVNTTWSARTGTLRGMHYQLQPAAEIKVVRCIRGAIWDCILDLRPDSKTFGRWFGELLSAQNRRMMYVPKGCAHGLITLTDDVEIIYFMGTAYAPEYERGVRWNDPYFAIAWPNQPIELSEKDAAWPSFDPVFHGVETFRGLGTSEE</sequence>
<evidence type="ECO:0000256" key="5">
    <source>
        <dbReference type="PIRSR" id="PIRSR600888-1"/>
    </source>
</evidence>